<name>A0AAX3WBR8_METEX</name>
<organism evidence="1 2">
    <name type="scientific">Methylorubrum extorquens</name>
    <name type="common">Methylobacterium dichloromethanicum</name>
    <name type="synonym">Methylobacterium extorquens</name>
    <dbReference type="NCBI Taxonomy" id="408"/>
    <lineage>
        <taxon>Bacteria</taxon>
        <taxon>Pseudomonadati</taxon>
        <taxon>Pseudomonadota</taxon>
        <taxon>Alphaproteobacteria</taxon>
        <taxon>Hyphomicrobiales</taxon>
        <taxon>Methylobacteriaceae</taxon>
        <taxon>Methylorubrum</taxon>
    </lineage>
</organism>
<dbReference type="Proteomes" id="UP001223720">
    <property type="component" value="Chromosome"/>
</dbReference>
<proteinExistence type="predicted"/>
<sequence length="188" mass="21553">MPIFFVTLIDEAQIVYPAGCELGWRPNPGIVDIRRHYRRALQGLDYLGMLDPAFYVSTQRVQGVPRFLLWHAHALVWNTSKCALDAWAERVRPTMSAYLPYASAVDCRVVKPWDLRQVIWYANKTPYKQYQVWRRDSGSLGQQKRNMNGINSVRLYAELHDMTLPELTLAGGMGRPVLSHTEASASSW</sequence>
<dbReference type="RefSeq" id="WP_283535307.1">
    <property type="nucleotide sequence ID" value="NZ_CP073633.1"/>
</dbReference>
<dbReference type="AlphaFoldDB" id="A0AAX3WBR8"/>
<dbReference type="EMBL" id="CP073633">
    <property type="protein sequence ID" value="WHQ68792.1"/>
    <property type="molecule type" value="Genomic_DNA"/>
</dbReference>
<evidence type="ECO:0000313" key="1">
    <source>
        <dbReference type="EMBL" id="WHQ68792.1"/>
    </source>
</evidence>
<gene>
    <name evidence="1" type="ORF">KEC54_20950</name>
</gene>
<evidence type="ECO:0000313" key="2">
    <source>
        <dbReference type="Proteomes" id="UP001223720"/>
    </source>
</evidence>
<accession>A0AAX3WBR8</accession>
<reference evidence="1" key="1">
    <citation type="journal article" date="2022" name="Biotechnol. Bioprocess Eng.">
        <title>Pan-genome Analysis Reveals Comparative Genomic Features of Central Metabolic Pathways in Methylorubrum extorquens.</title>
        <authorList>
            <person name="Lee G.M."/>
            <person name="Scott-Nevros Z.K."/>
            <person name="Lee S.-M."/>
            <person name="Kim D."/>
        </authorList>
    </citation>
    <scope>NUCLEOTIDE SEQUENCE</scope>
    <source>
        <strain evidence="1">ATCC 55366</strain>
    </source>
</reference>
<protein>
    <submittedName>
        <fullName evidence="1">Uncharacterized protein</fullName>
    </submittedName>
</protein>